<name>A0A1E8GKY9_9LACT</name>
<feature type="transmembrane region" description="Helical" evidence="1">
    <location>
        <begin position="578"/>
        <end position="600"/>
    </location>
</feature>
<gene>
    <name evidence="3" type="ORF">BG261_06940</name>
</gene>
<organism evidence="3 4">
    <name type="scientific">Floricoccus tropicus</name>
    <dbReference type="NCBI Taxonomy" id="1859473"/>
    <lineage>
        <taxon>Bacteria</taxon>
        <taxon>Bacillati</taxon>
        <taxon>Bacillota</taxon>
        <taxon>Bacilli</taxon>
        <taxon>Lactobacillales</taxon>
        <taxon>Streptococcaceae</taxon>
        <taxon>Floricoccus</taxon>
    </lineage>
</organism>
<feature type="transmembrane region" description="Helical" evidence="1">
    <location>
        <begin position="115"/>
        <end position="134"/>
    </location>
</feature>
<feature type="transmembrane region" description="Helical" evidence="1">
    <location>
        <begin position="140"/>
        <end position="158"/>
    </location>
</feature>
<proteinExistence type="predicted"/>
<evidence type="ECO:0000313" key="4">
    <source>
        <dbReference type="Proteomes" id="UP000178622"/>
    </source>
</evidence>
<feature type="transmembrane region" description="Helical" evidence="1">
    <location>
        <begin position="333"/>
        <end position="352"/>
    </location>
</feature>
<evidence type="ECO:0000256" key="1">
    <source>
        <dbReference type="SAM" id="Phobius"/>
    </source>
</evidence>
<feature type="transmembrane region" description="Helical" evidence="1">
    <location>
        <begin position="237"/>
        <end position="260"/>
    </location>
</feature>
<comment type="caution">
    <text evidence="3">The sequence shown here is derived from an EMBL/GenBank/DDBJ whole genome shotgun (WGS) entry which is preliminary data.</text>
</comment>
<feature type="transmembrane region" description="Helical" evidence="1">
    <location>
        <begin position="170"/>
        <end position="188"/>
    </location>
</feature>
<dbReference type="AlphaFoldDB" id="A0A1E8GKY9"/>
<dbReference type="Pfam" id="PF10131">
    <property type="entry name" value="PTPS_related"/>
    <property type="match status" value="1"/>
</dbReference>
<feature type="transmembrane region" description="Helical" evidence="1">
    <location>
        <begin position="367"/>
        <end position="384"/>
    </location>
</feature>
<keyword evidence="1" id="KW-0472">Membrane</keyword>
<keyword evidence="1" id="KW-1133">Transmembrane helix</keyword>
<dbReference type="RefSeq" id="WP_070793018.1">
    <property type="nucleotide sequence ID" value="NZ_MKIR01000024.1"/>
</dbReference>
<feature type="transmembrane region" description="Helical" evidence="1">
    <location>
        <begin position="91"/>
        <end position="108"/>
    </location>
</feature>
<evidence type="ECO:0000313" key="3">
    <source>
        <dbReference type="EMBL" id="OFI48626.1"/>
    </source>
</evidence>
<accession>A0A1E8GKY9</accession>
<keyword evidence="4" id="KW-1185">Reference proteome</keyword>
<feature type="transmembrane region" description="Helical" evidence="1">
    <location>
        <begin position="194"/>
        <end position="225"/>
    </location>
</feature>
<dbReference type="InterPro" id="IPR018776">
    <property type="entry name" value="Membrane_prot_PTPS-rel_domain"/>
</dbReference>
<evidence type="ECO:0000259" key="2">
    <source>
        <dbReference type="Pfam" id="PF10131"/>
    </source>
</evidence>
<feature type="transmembrane region" description="Helical" evidence="1">
    <location>
        <begin position="20"/>
        <end position="44"/>
    </location>
</feature>
<reference evidence="4" key="1">
    <citation type="submission" date="2016-09" db="EMBL/GenBank/DDBJ databases">
        <title>Draft genome sequence of a novel species of the family Streptococcaceae isolated from flowers.</title>
        <authorList>
            <person name="Chuah L.-O."/>
            <person name="Yap K.-P."/>
            <person name="Thong K.L."/>
            <person name="Liong M.T."/>
            <person name="Ahmad R."/>
            <person name="Rusul G."/>
        </authorList>
    </citation>
    <scope>NUCLEOTIDE SEQUENCE [LARGE SCALE GENOMIC DNA]</scope>
    <source>
        <strain evidence="4">DF1</strain>
    </source>
</reference>
<feature type="transmembrane region" description="Helical" evidence="1">
    <location>
        <begin position="299"/>
        <end position="321"/>
    </location>
</feature>
<dbReference type="OrthoDB" id="2257846at2"/>
<dbReference type="Proteomes" id="UP000178622">
    <property type="component" value="Unassembled WGS sequence"/>
</dbReference>
<feature type="domain" description="Membrane protein 6-pyruvoyl-tetrahydropterin synthase-related" evidence="2">
    <location>
        <begin position="94"/>
        <end position="406"/>
    </location>
</feature>
<dbReference type="STRING" id="1859473.BG261_06940"/>
<protein>
    <recommendedName>
        <fullName evidence="2">Membrane protein 6-pyruvoyl-tetrahydropterin synthase-related domain-containing protein</fullName>
    </recommendedName>
</protein>
<keyword evidence="1" id="KW-0812">Transmembrane</keyword>
<sequence length="612" mass="70320">MNTTLQFKTRRKNKKSTPIIYDNFWIRNGIFLFLSILFILPLLLTNSYFPQSDDGAHIPRMYEIAQGMKVGHFFPDVSAYTFRQNGNGIHFFYPNSFSFIYALFINLTGKIVTGLYFGHIILLFVTQIIAYYSAKIFTKNTLKSFVFAILWAFSLYNFGNFLNRGASPSSFAYAFFPLALLGIYELLLGDNKKWWLASIGLSLVLLNHLVTSFTLVIFGIVLFALSIYWKKFTKERLISSVLFAISTFLLTCSFLIPFAIQMTNVDILGADKRNMQSLAASIYRILNISLDNELSNPSFGFNFGIVLCIAYIIFGILLFTSEQVKSNTKLKKYFFLSLGFIILVSNLFPWIWFQNTPLSVIQFPDRFMLFTEIFILIFVIEFLFQFEFRNIPQFRTLFLLLFTIGSFLTVLNYKADNLTIVEGTKEFRKVRSQLPNEFSDKNIKEMAKRSNFGGNDYISEKQMTYTVNDTKNVRPSTNVFEQGIISASTSGLDEKVTYIDGEKSQIMLYNQDYTFMVNNLPNGDHTVRLPMTWYKGFEATDNNGTKLVLQKDDDGYVVVNTKGQPQIKVQYIKSAAEKMGICISILSWIITIATVGFMYFRNKTELVKDDAI</sequence>
<dbReference type="EMBL" id="MKIR01000024">
    <property type="protein sequence ID" value="OFI48626.1"/>
    <property type="molecule type" value="Genomic_DNA"/>
</dbReference>